<dbReference type="Pfam" id="PF20644">
    <property type="entry name" value="Rrn7_cyclin_N"/>
    <property type="match status" value="1"/>
</dbReference>
<evidence type="ECO:0000256" key="9">
    <source>
        <dbReference type="ARBA" id="ARBA00023242"/>
    </source>
</evidence>
<evidence type="ECO:0000256" key="2">
    <source>
        <dbReference type="ARBA" id="ARBA00006899"/>
    </source>
</evidence>
<evidence type="ECO:0000259" key="12">
    <source>
        <dbReference type="Pfam" id="PF20645"/>
    </source>
</evidence>
<evidence type="ECO:0000256" key="1">
    <source>
        <dbReference type="ARBA" id="ARBA00004604"/>
    </source>
</evidence>
<keyword evidence="8" id="KW-0804">Transcription</keyword>
<dbReference type="GO" id="GO:0070860">
    <property type="term" value="C:RNA polymerase I core factor complex"/>
    <property type="evidence" value="ECO:0007669"/>
    <property type="project" value="InterPro"/>
</dbReference>
<comment type="caution">
    <text evidence="13">The sequence shown here is derived from an EMBL/GenBank/DDBJ whole genome shotgun (WGS) entry which is preliminary data.</text>
</comment>
<organism evidence="13 14">
    <name type="scientific">Leucocoprinus birnbaumii</name>
    <dbReference type="NCBI Taxonomy" id="56174"/>
    <lineage>
        <taxon>Eukaryota</taxon>
        <taxon>Fungi</taxon>
        <taxon>Dikarya</taxon>
        <taxon>Basidiomycota</taxon>
        <taxon>Agaricomycotina</taxon>
        <taxon>Agaricomycetes</taxon>
        <taxon>Agaricomycetidae</taxon>
        <taxon>Agaricales</taxon>
        <taxon>Agaricineae</taxon>
        <taxon>Agaricaceae</taxon>
        <taxon>Leucocoprinus</taxon>
    </lineage>
</organism>
<evidence type="ECO:0000259" key="11">
    <source>
        <dbReference type="Pfam" id="PF20644"/>
    </source>
</evidence>
<feature type="compositionally biased region" description="Polar residues" evidence="10">
    <location>
        <begin position="52"/>
        <end position="67"/>
    </location>
</feature>
<evidence type="ECO:0000256" key="7">
    <source>
        <dbReference type="ARBA" id="ARBA00023125"/>
    </source>
</evidence>
<evidence type="ECO:0000256" key="5">
    <source>
        <dbReference type="ARBA" id="ARBA00022833"/>
    </source>
</evidence>
<name>A0AAD5VEV4_9AGAR</name>
<dbReference type="InterPro" id="IPR048540">
    <property type="entry name" value="Rrn7_cyclin_N"/>
</dbReference>
<proteinExistence type="inferred from homology"/>
<accession>A0AAD5VEV4</accession>
<dbReference type="GO" id="GO:0008270">
    <property type="term" value="F:zinc ion binding"/>
    <property type="evidence" value="ECO:0007669"/>
    <property type="project" value="UniProtKB-KW"/>
</dbReference>
<feature type="domain" description="Rrn7/TAF1B N-terminal cyclin" evidence="11">
    <location>
        <begin position="101"/>
        <end position="191"/>
    </location>
</feature>
<keyword evidence="9" id="KW-0539">Nucleus</keyword>
<feature type="region of interest" description="Disordered" evidence="10">
    <location>
        <begin position="35"/>
        <end position="145"/>
    </location>
</feature>
<sequence length="504" mass="56451">MQVEALTRIWNLPPEFEIICRDIWSLHLSLIRDPPPPEPYSYQKEQEDTDKTSSQVNPTQNPSNATLGANAKQPFESPVIDGEDQEDLGEEEKSESEDDSEMEELLRQNSEISSSSDEDDPEDPARTPKRANLNAHGRTKTTRISEGPTSTLAVMMIALWQLRIPVMYTDFARIIESYELPYLDPIRWLPSSMAVHLTKHSIQALSPHHVPGTLSVHRLTARLARRLNSAYGVYTPECNAAPLLWRLTIDLGGTPTLYALAKRMAYILKLPLTLHYSLAPGLKVVRLRDPEHHKFDNVPPEVALMAALVIVLKMTYGLDGKPRHPVSAGDPVLALPRVDKWQAWLKELHGFDAATKGALFSSENVLAVGDLNESLLDDYLGFCEQALLGTENSSSDIIAANQFPVSGSTLRSQIDEIKPSRGAMPAGVLAEDLEAKSLRPAENYAIWNSRDVFGTLAEDFGALLGRAAKRIRIGEDYLGGVVERYERRFVRWWEEEKRREKGEQ</sequence>
<dbReference type="InterPro" id="IPR048538">
    <property type="entry name" value="Rrn7_cyclin_C"/>
</dbReference>
<protein>
    <submittedName>
        <fullName evidence="13">Uncharacterized protein</fullName>
    </submittedName>
</protein>
<reference evidence="13" key="1">
    <citation type="submission" date="2022-07" db="EMBL/GenBank/DDBJ databases">
        <title>Genome Sequence of Leucocoprinus birnbaumii.</title>
        <authorList>
            <person name="Buettner E."/>
        </authorList>
    </citation>
    <scope>NUCLEOTIDE SEQUENCE</scope>
    <source>
        <strain evidence="13">VT141</strain>
    </source>
</reference>
<dbReference type="PANTHER" id="PTHR31576">
    <property type="entry name" value="TATA BOX-BINDING PROTEIN-ASSOCIATED FACTOR RNA POLYMERASE I SUBUNIT B"/>
    <property type="match status" value="1"/>
</dbReference>
<evidence type="ECO:0000256" key="4">
    <source>
        <dbReference type="ARBA" id="ARBA00022771"/>
    </source>
</evidence>
<comment type="similarity">
    <text evidence="2">Belongs to the RRN7/TAF1B family.</text>
</comment>
<keyword evidence="4" id="KW-0863">Zinc-finger</keyword>
<dbReference type="GO" id="GO:0042790">
    <property type="term" value="P:nucleolar large rRNA transcription by RNA polymerase I"/>
    <property type="evidence" value="ECO:0007669"/>
    <property type="project" value="TreeGrafter"/>
</dbReference>
<gene>
    <name evidence="13" type="ORF">NP233_g12182</name>
</gene>
<keyword evidence="7" id="KW-0238">DNA-binding</keyword>
<dbReference type="GO" id="GO:0001164">
    <property type="term" value="F:RNA polymerase I core promoter sequence-specific DNA binding"/>
    <property type="evidence" value="ECO:0007669"/>
    <property type="project" value="InterPro"/>
</dbReference>
<keyword evidence="5" id="KW-0862">Zinc</keyword>
<keyword evidence="3" id="KW-0479">Metal-binding</keyword>
<comment type="subcellular location">
    <subcellularLocation>
        <location evidence="1">Nucleus</location>
        <location evidence="1">Nucleolus</location>
    </subcellularLocation>
</comment>
<keyword evidence="14" id="KW-1185">Reference proteome</keyword>
<evidence type="ECO:0000313" key="14">
    <source>
        <dbReference type="Proteomes" id="UP001213000"/>
    </source>
</evidence>
<evidence type="ECO:0000256" key="8">
    <source>
        <dbReference type="ARBA" id="ARBA00023163"/>
    </source>
</evidence>
<evidence type="ECO:0000256" key="3">
    <source>
        <dbReference type="ARBA" id="ARBA00022723"/>
    </source>
</evidence>
<dbReference type="InterPro" id="IPR033599">
    <property type="entry name" value="TAF1B/Rrn7"/>
</dbReference>
<dbReference type="Pfam" id="PF20645">
    <property type="entry name" value="Rrn7_cyclin_C"/>
    <property type="match status" value="1"/>
</dbReference>
<keyword evidence="6" id="KW-0805">Transcription regulation</keyword>
<evidence type="ECO:0000256" key="10">
    <source>
        <dbReference type="SAM" id="MobiDB-lite"/>
    </source>
</evidence>
<feature type="compositionally biased region" description="Acidic residues" evidence="10">
    <location>
        <begin position="81"/>
        <end position="103"/>
    </location>
</feature>
<evidence type="ECO:0000256" key="6">
    <source>
        <dbReference type="ARBA" id="ARBA00023015"/>
    </source>
</evidence>
<dbReference type="Proteomes" id="UP001213000">
    <property type="component" value="Unassembled WGS sequence"/>
</dbReference>
<dbReference type="PANTHER" id="PTHR31576:SF2">
    <property type="entry name" value="TATA BOX-BINDING PROTEIN-ASSOCIATED FACTOR RNA POLYMERASE I SUBUNIT B"/>
    <property type="match status" value="1"/>
</dbReference>
<evidence type="ECO:0000313" key="13">
    <source>
        <dbReference type="EMBL" id="KAJ3555541.1"/>
    </source>
</evidence>
<dbReference type="AlphaFoldDB" id="A0AAD5VEV4"/>
<dbReference type="EMBL" id="JANIEX010001671">
    <property type="protein sequence ID" value="KAJ3555541.1"/>
    <property type="molecule type" value="Genomic_DNA"/>
</dbReference>
<feature type="domain" description="Rrn7/TAF1B C-terminal cyclin" evidence="12">
    <location>
        <begin position="210"/>
        <end position="385"/>
    </location>
</feature>